<evidence type="ECO:0000313" key="4">
    <source>
        <dbReference type="Proteomes" id="UP000452141"/>
    </source>
</evidence>
<dbReference type="AlphaFoldDB" id="A0A844FPJ5"/>
<protein>
    <submittedName>
        <fullName evidence="3">YcxB family protein</fullName>
    </submittedName>
</protein>
<comment type="caution">
    <text evidence="3">The sequence shown here is derived from an EMBL/GenBank/DDBJ whole genome shotgun (WGS) entry which is preliminary data.</text>
</comment>
<organism evidence="3 4">
    <name type="scientific">Lactobacillus equicursoris</name>
    <dbReference type="NCBI Taxonomy" id="420645"/>
    <lineage>
        <taxon>Bacteria</taxon>
        <taxon>Bacillati</taxon>
        <taxon>Bacillota</taxon>
        <taxon>Bacilli</taxon>
        <taxon>Lactobacillales</taxon>
        <taxon>Lactobacillaceae</taxon>
        <taxon>Lactobacillus</taxon>
    </lineage>
</organism>
<dbReference type="Pfam" id="PF14317">
    <property type="entry name" value="YcxB"/>
    <property type="match status" value="1"/>
</dbReference>
<evidence type="ECO:0000259" key="2">
    <source>
        <dbReference type="Pfam" id="PF14317"/>
    </source>
</evidence>
<feature type="transmembrane region" description="Helical" evidence="1">
    <location>
        <begin position="32"/>
        <end position="50"/>
    </location>
</feature>
<sequence length="160" mass="19043">MDKLLYVSELHMNLDEYIRMSMKVTEKSRRRIVMIAEAIWIVVGVITFLMKQYYLTALMAIVIVAYPSLIVYLYKSKLKKIYAEMPTHQQEQDIRYEFYPNYVSVITNKSEGKIRYSDIKYFIESEDELVLMVEQDKGMLLLKKNCKPELIDFLKEKLSN</sequence>
<accession>A0A844FPJ5</accession>
<dbReference type="RefSeq" id="WP_326832110.1">
    <property type="nucleotide sequence ID" value="NZ_VUMW01000034.1"/>
</dbReference>
<feature type="transmembrane region" description="Helical" evidence="1">
    <location>
        <begin position="56"/>
        <end position="74"/>
    </location>
</feature>
<keyword evidence="1" id="KW-0472">Membrane</keyword>
<proteinExistence type="predicted"/>
<keyword evidence="1" id="KW-0812">Transmembrane</keyword>
<keyword evidence="1" id="KW-1133">Transmembrane helix</keyword>
<evidence type="ECO:0000256" key="1">
    <source>
        <dbReference type="SAM" id="Phobius"/>
    </source>
</evidence>
<reference evidence="3 4" key="1">
    <citation type="submission" date="2019-08" db="EMBL/GenBank/DDBJ databases">
        <title>In-depth cultivation of the pig gut microbiome towards novel bacterial diversity and tailored functional studies.</title>
        <authorList>
            <person name="Wylensek D."/>
            <person name="Hitch T.C.A."/>
            <person name="Clavel T."/>
        </authorList>
    </citation>
    <scope>NUCLEOTIDE SEQUENCE [LARGE SCALE GENOMIC DNA]</scope>
    <source>
        <strain evidence="3 4">WCA-470BD-2E</strain>
    </source>
</reference>
<dbReference type="EMBL" id="VUMW01000034">
    <property type="protein sequence ID" value="MST80541.1"/>
    <property type="molecule type" value="Genomic_DNA"/>
</dbReference>
<dbReference type="InterPro" id="IPR025588">
    <property type="entry name" value="YcxB-like_C"/>
</dbReference>
<evidence type="ECO:0000313" key="3">
    <source>
        <dbReference type="EMBL" id="MST80541.1"/>
    </source>
</evidence>
<feature type="domain" description="YcxB-like C-terminal" evidence="2">
    <location>
        <begin position="98"/>
        <end position="157"/>
    </location>
</feature>
<gene>
    <name evidence="3" type="ORF">FYJ61_08845</name>
</gene>
<name>A0A844FPJ5_9LACO</name>
<dbReference type="Proteomes" id="UP000452141">
    <property type="component" value="Unassembled WGS sequence"/>
</dbReference>